<accession>A0A8D8A630</accession>
<dbReference type="SUPFAM" id="SSF56112">
    <property type="entry name" value="Protein kinase-like (PK-like)"/>
    <property type="match status" value="1"/>
</dbReference>
<name>A0A8D8A630_CULPI</name>
<evidence type="ECO:0000313" key="3">
    <source>
        <dbReference type="EMBL" id="CAG6450004.1"/>
    </source>
</evidence>
<reference evidence="3" key="1">
    <citation type="submission" date="2021-05" db="EMBL/GenBank/DDBJ databases">
        <authorList>
            <person name="Alioto T."/>
            <person name="Alioto T."/>
            <person name="Gomez Garrido J."/>
        </authorList>
    </citation>
    <scope>NUCLEOTIDE SEQUENCE</scope>
</reference>
<dbReference type="InterPro" id="IPR011009">
    <property type="entry name" value="Kinase-like_dom_sf"/>
</dbReference>
<feature type="region of interest" description="Disordered" evidence="1">
    <location>
        <begin position="390"/>
        <end position="409"/>
    </location>
</feature>
<evidence type="ECO:0000256" key="1">
    <source>
        <dbReference type="SAM" id="MobiDB-lite"/>
    </source>
</evidence>
<dbReference type="InterPro" id="IPR015897">
    <property type="entry name" value="CHK_kinase-like"/>
</dbReference>
<protein>
    <submittedName>
        <fullName evidence="3">(northern house mosquito) hypothetical protein</fullName>
    </submittedName>
</protein>
<sequence>MKMGVNGGENDELASSTSKMDLEMLQKIFMKGEPNLIIDSYEEEKGSGRGDNYTAALFRLSLQGYTRSQDGTKKARWKRAVICKKLPDCKVNREAFKSEALFRNEVVFYNQILPQFAAFQQSKSTDRSRIFLAVPQCYLAQDDLVMLEDLRVRGFSTPERQAGIGQEQMRATLGELSKFHAVSLAYKLQHPNEFAKLTAKISEGFFAPKNAEWYKKYYAILTRNAIRMVTESIAEKRYLEKFEGFLENIFENMVELVGRESKLAVVCHGDCWTNNILFKYGEDGQITETCLVDFQLIRYGSLALDLAYLIYNFTDSTLRRDNLQSWLRTYHQQLVKSLELLGSLQAICTDEEDLWRQLQDEFKIYARFGLGTSLDMLPISTCSSEEAPDLYASASEAKSTPPEMDIPPNEMCQRKMTDILLDLVDGGML</sequence>
<organism evidence="3">
    <name type="scientific">Culex pipiens</name>
    <name type="common">House mosquito</name>
    <dbReference type="NCBI Taxonomy" id="7175"/>
    <lineage>
        <taxon>Eukaryota</taxon>
        <taxon>Metazoa</taxon>
        <taxon>Ecdysozoa</taxon>
        <taxon>Arthropoda</taxon>
        <taxon>Hexapoda</taxon>
        <taxon>Insecta</taxon>
        <taxon>Pterygota</taxon>
        <taxon>Neoptera</taxon>
        <taxon>Endopterygota</taxon>
        <taxon>Diptera</taxon>
        <taxon>Nematocera</taxon>
        <taxon>Culicoidea</taxon>
        <taxon>Culicidae</taxon>
        <taxon>Culicinae</taxon>
        <taxon>Culicini</taxon>
        <taxon>Culex</taxon>
        <taxon>Culex</taxon>
    </lineage>
</organism>
<dbReference type="Pfam" id="PF02958">
    <property type="entry name" value="EcKL"/>
    <property type="match status" value="1"/>
</dbReference>
<dbReference type="EMBL" id="HBUE01014733">
    <property type="protein sequence ID" value="CAG6450004.1"/>
    <property type="molecule type" value="Transcribed_RNA"/>
</dbReference>
<dbReference type="PANTHER" id="PTHR11012:SF30">
    <property type="entry name" value="PROTEIN KINASE-LIKE DOMAIN-CONTAINING"/>
    <property type="match status" value="1"/>
</dbReference>
<evidence type="ECO:0000259" key="2">
    <source>
        <dbReference type="SMART" id="SM00587"/>
    </source>
</evidence>
<dbReference type="PANTHER" id="PTHR11012">
    <property type="entry name" value="PROTEIN KINASE-LIKE DOMAIN-CONTAINING"/>
    <property type="match status" value="1"/>
</dbReference>
<dbReference type="SMART" id="SM00587">
    <property type="entry name" value="CHK"/>
    <property type="match status" value="1"/>
</dbReference>
<dbReference type="AlphaFoldDB" id="A0A8D8A630"/>
<proteinExistence type="predicted"/>
<dbReference type="InterPro" id="IPR004119">
    <property type="entry name" value="EcKL"/>
</dbReference>
<feature type="domain" description="CHK kinase-like" evidence="2">
    <location>
        <begin position="145"/>
        <end position="340"/>
    </location>
</feature>
<dbReference type="Gene3D" id="3.90.1200.10">
    <property type="match status" value="1"/>
</dbReference>